<dbReference type="GO" id="GO:0000150">
    <property type="term" value="F:DNA strand exchange activity"/>
    <property type="evidence" value="ECO:0007669"/>
    <property type="project" value="InterPro"/>
</dbReference>
<dbReference type="Proteomes" id="UP000242502">
    <property type="component" value="Unassembled WGS sequence"/>
</dbReference>
<sequence>MLKLGYIRTSTDKQLMDRQIDQLEGICDEVFIEKAVSANARRRPVFDHVVSRLSEGDQFVITSQDRAFRDAEEALISLNLFHARGIIYHSLTHKFDTRLPDGKLLFTIQAALSEWEVSTLSLRVKEGLKAAQKRGKRLGRPPKLNEADLMEARRLLEADFYASIADAANSFRVHENTLKRALEKIQDD</sequence>
<keyword evidence="1" id="KW-0238">DNA-binding</keyword>
<dbReference type="CDD" id="cd03768">
    <property type="entry name" value="SR_ResInv"/>
    <property type="match status" value="1"/>
</dbReference>
<dbReference type="PROSITE" id="PS51736">
    <property type="entry name" value="RECOMBINASES_3"/>
    <property type="match status" value="1"/>
</dbReference>
<dbReference type="SUPFAM" id="SSF53041">
    <property type="entry name" value="Resolvase-like"/>
    <property type="match status" value="1"/>
</dbReference>
<evidence type="ECO:0000256" key="2">
    <source>
        <dbReference type="ARBA" id="ARBA00023172"/>
    </source>
</evidence>
<feature type="domain" description="Resolvase/invertase-type recombinase catalytic" evidence="3">
    <location>
        <begin position="2"/>
        <end position="135"/>
    </location>
</feature>
<gene>
    <name evidence="4" type="ORF">AB835_14465</name>
</gene>
<keyword evidence="2" id="KW-0233">DNA recombination</keyword>
<evidence type="ECO:0000256" key="1">
    <source>
        <dbReference type="ARBA" id="ARBA00023125"/>
    </source>
</evidence>
<evidence type="ECO:0000259" key="3">
    <source>
        <dbReference type="PROSITE" id="PS51736"/>
    </source>
</evidence>
<dbReference type="EMBL" id="MDLC01000089">
    <property type="protein sequence ID" value="ODS22387.1"/>
    <property type="molecule type" value="Genomic_DNA"/>
</dbReference>
<comment type="caution">
    <text evidence="4">The sequence shown here is derived from an EMBL/GenBank/DDBJ whole genome shotgun (WGS) entry which is preliminary data.</text>
</comment>
<dbReference type="GO" id="GO:0003677">
    <property type="term" value="F:DNA binding"/>
    <property type="evidence" value="ECO:0007669"/>
    <property type="project" value="UniProtKB-KW"/>
</dbReference>
<dbReference type="Gene3D" id="3.40.50.1390">
    <property type="entry name" value="Resolvase, N-terminal catalytic domain"/>
    <property type="match status" value="1"/>
</dbReference>
<dbReference type="Pfam" id="PF00239">
    <property type="entry name" value="Resolvase"/>
    <property type="match status" value="1"/>
</dbReference>
<reference evidence="4 5" key="1">
    <citation type="journal article" date="2016" name="Appl. Environ. Microbiol.">
        <title>Lack of Overt Genome Reduction in the Bryostatin-Producing Bryozoan Symbiont "Candidatus Endobugula sertula".</title>
        <authorList>
            <person name="Miller I.J."/>
            <person name="Vanee N."/>
            <person name="Fong S.S."/>
            <person name="Lim-Fong G.E."/>
            <person name="Kwan J.C."/>
        </authorList>
    </citation>
    <scope>NUCLEOTIDE SEQUENCE [LARGE SCALE GENOMIC DNA]</scope>
    <source>
        <strain evidence="4">AB1-4</strain>
    </source>
</reference>
<dbReference type="InterPro" id="IPR036162">
    <property type="entry name" value="Resolvase-like_N_sf"/>
</dbReference>
<dbReference type="InterPro" id="IPR050639">
    <property type="entry name" value="SSR_resolvase"/>
</dbReference>
<dbReference type="PANTHER" id="PTHR30461">
    <property type="entry name" value="DNA-INVERTASE FROM LAMBDOID PROPHAGE"/>
    <property type="match status" value="1"/>
</dbReference>
<dbReference type="PANTHER" id="PTHR30461:SF2">
    <property type="entry name" value="SERINE RECOMBINASE PINE-RELATED"/>
    <property type="match status" value="1"/>
</dbReference>
<accession>A0A1D2QLE2</accession>
<evidence type="ECO:0000313" key="5">
    <source>
        <dbReference type="Proteomes" id="UP000242502"/>
    </source>
</evidence>
<dbReference type="AlphaFoldDB" id="A0A1D2QLE2"/>
<dbReference type="SMART" id="SM00857">
    <property type="entry name" value="Resolvase"/>
    <property type="match status" value="1"/>
</dbReference>
<name>A0A1D2QLE2_9GAMM</name>
<dbReference type="InterPro" id="IPR006119">
    <property type="entry name" value="Resolv_N"/>
</dbReference>
<proteinExistence type="predicted"/>
<organism evidence="4 5">
    <name type="scientific">Candidatus Endobugula sertula</name>
    <name type="common">Bugula neritina bacterial symbiont</name>
    <dbReference type="NCBI Taxonomy" id="62101"/>
    <lineage>
        <taxon>Bacteria</taxon>
        <taxon>Pseudomonadati</taxon>
        <taxon>Pseudomonadota</taxon>
        <taxon>Gammaproteobacteria</taxon>
        <taxon>Cellvibrionales</taxon>
        <taxon>Cellvibrionaceae</taxon>
        <taxon>Candidatus Endobugula</taxon>
    </lineage>
</organism>
<evidence type="ECO:0000313" key="4">
    <source>
        <dbReference type="EMBL" id="ODS22387.1"/>
    </source>
</evidence>
<dbReference type="STRING" id="62101.AB835_14465"/>
<protein>
    <recommendedName>
        <fullName evidence="3">Resolvase/invertase-type recombinase catalytic domain-containing protein</fullName>
    </recommendedName>
</protein>